<dbReference type="AlphaFoldDB" id="A0AAV2HVB7"/>
<reference evidence="2 3" key="1">
    <citation type="submission" date="2024-04" db="EMBL/GenBank/DDBJ databases">
        <authorList>
            <consortium name="Genoscope - CEA"/>
            <person name="William W."/>
        </authorList>
    </citation>
    <scope>NUCLEOTIDE SEQUENCE [LARGE SCALE GENOMIC DNA]</scope>
</reference>
<protein>
    <submittedName>
        <fullName evidence="2">Uncharacterized protein</fullName>
    </submittedName>
</protein>
<sequence>MFEKIKDKLNIKTKQESSTGGKRSTCFEHHNDETQKVWRNKFESIVKLGLTKKYIWYVTADRDDSKEKICPNVSHDKDVKHEIMGKDTVVQPATEEEAFLCRKDVYRRYHST</sequence>
<name>A0AAV2HVB7_LYMST</name>
<dbReference type="EMBL" id="CAXITT010000219">
    <property type="protein sequence ID" value="CAL1536048.1"/>
    <property type="molecule type" value="Genomic_DNA"/>
</dbReference>
<proteinExistence type="predicted"/>
<feature type="compositionally biased region" description="Basic and acidic residues" evidence="1">
    <location>
        <begin position="1"/>
        <end position="15"/>
    </location>
</feature>
<evidence type="ECO:0000256" key="1">
    <source>
        <dbReference type="SAM" id="MobiDB-lite"/>
    </source>
</evidence>
<accession>A0AAV2HVB7</accession>
<evidence type="ECO:0000313" key="3">
    <source>
        <dbReference type="Proteomes" id="UP001497497"/>
    </source>
</evidence>
<gene>
    <name evidence="2" type="ORF">GSLYS_00009961001</name>
</gene>
<organism evidence="2 3">
    <name type="scientific">Lymnaea stagnalis</name>
    <name type="common">Great pond snail</name>
    <name type="synonym">Helix stagnalis</name>
    <dbReference type="NCBI Taxonomy" id="6523"/>
    <lineage>
        <taxon>Eukaryota</taxon>
        <taxon>Metazoa</taxon>
        <taxon>Spiralia</taxon>
        <taxon>Lophotrochozoa</taxon>
        <taxon>Mollusca</taxon>
        <taxon>Gastropoda</taxon>
        <taxon>Heterobranchia</taxon>
        <taxon>Euthyneura</taxon>
        <taxon>Panpulmonata</taxon>
        <taxon>Hygrophila</taxon>
        <taxon>Lymnaeoidea</taxon>
        <taxon>Lymnaeidae</taxon>
        <taxon>Lymnaea</taxon>
    </lineage>
</organism>
<feature type="non-terminal residue" evidence="2">
    <location>
        <position position="112"/>
    </location>
</feature>
<evidence type="ECO:0000313" key="2">
    <source>
        <dbReference type="EMBL" id="CAL1536048.1"/>
    </source>
</evidence>
<feature type="region of interest" description="Disordered" evidence="1">
    <location>
        <begin position="1"/>
        <end position="27"/>
    </location>
</feature>
<dbReference type="Proteomes" id="UP001497497">
    <property type="component" value="Unassembled WGS sequence"/>
</dbReference>
<comment type="caution">
    <text evidence="2">The sequence shown here is derived from an EMBL/GenBank/DDBJ whole genome shotgun (WGS) entry which is preliminary data.</text>
</comment>
<keyword evidence="3" id="KW-1185">Reference proteome</keyword>